<keyword evidence="1" id="KW-0472">Membrane</keyword>
<evidence type="ECO:0000313" key="3">
    <source>
        <dbReference type="Proteomes" id="UP000813461"/>
    </source>
</evidence>
<feature type="transmembrane region" description="Helical" evidence="1">
    <location>
        <begin position="141"/>
        <end position="163"/>
    </location>
</feature>
<dbReference type="AlphaFoldDB" id="A0A8K0VZQ2"/>
<feature type="transmembrane region" description="Helical" evidence="1">
    <location>
        <begin position="521"/>
        <end position="546"/>
    </location>
</feature>
<organism evidence="2 3">
    <name type="scientific">Paraphoma chrysanthemicola</name>
    <dbReference type="NCBI Taxonomy" id="798071"/>
    <lineage>
        <taxon>Eukaryota</taxon>
        <taxon>Fungi</taxon>
        <taxon>Dikarya</taxon>
        <taxon>Ascomycota</taxon>
        <taxon>Pezizomycotina</taxon>
        <taxon>Dothideomycetes</taxon>
        <taxon>Pleosporomycetidae</taxon>
        <taxon>Pleosporales</taxon>
        <taxon>Pleosporineae</taxon>
        <taxon>Phaeosphaeriaceae</taxon>
        <taxon>Paraphoma</taxon>
    </lineage>
</organism>
<evidence type="ECO:0000256" key="1">
    <source>
        <dbReference type="SAM" id="Phobius"/>
    </source>
</evidence>
<name>A0A8K0VZQ2_9PLEO</name>
<dbReference type="OrthoDB" id="3344043at2759"/>
<reference evidence="2" key="1">
    <citation type="journal article" date="2021" name="Nat. Commun.">
        <title>Genetic determinants of endophytism in the Arabidopsis root mycobiome.</title>
        <authorList>
            <person name="Mesny F."/>
            <person name="Miyauchi S."/>
            <person name="Thiergart T."/>
            <person name="Pickel B."/>
            <person name="Atanasova L."/>
            <person name="Karlsson M."/>
            <person name="Huettel B."/>
            <person name="Barry K.W."/>
            <person name="Haridas S."/>
            <person name="Chen C."/>
            <person name="Bauer D."/>
            <person name="Andreopoulos W."/>
            <person name="Pangilinan J."/>
            <person name="LaButti K."/>
            <person name="Riley R."/>
            <person name="Lipzen A."/>
            <person name="Clum A."/>
            <person name="Drula E."/>
            <person name="Henrissat B."/>
            <person name="Kohler A."/>
            <person name="Grigoriev I.V."/>
            <person name="Martin F.M."/>
            <person name="Hacquard S."/>
        </authorList>
    </citation>
    <scope>NUCLEOTIDE SEQUENCE</scope>
    <source>
        <strain evidence="2">MPI-SDFR-AT-0120</strain>
    </source>
</reference>
<feature type="transmembrane region" description="Helical" evidence="1">
    <location>
        <begin position="46"/>
        <end position="70"/>
    </location>
</feature>
<dbReference type="EMBL" id="JAGMVJ010000007">
    <property type="protein sequence ID" value="KAH7088987.1"/>
    <property type="molecule type" value="Genomic_DNA"/>
</dbReference>
<protein>
    <submittedName>
        <fullName evidence="2">Uncharacterized protein</fullName>
    </submittedName>
</protein>
<gene>
    <name evidence="2" type="ORF">FB567DRAFT_522762</name>
</gene>
<comment type="caution">
    <text evidence="2">The sequence shown here is derived from an EMBL/GenBank/DDBJ whole genome shotgun (WGS) entry which is preliminary data.</text>
</comment>
<keyword evidence="1" id="KW-0812">Transmembrane</keyword>
<keyword evidence="1" id="KW-1133">Transmembrane helix</keyword>
<dbReference type="Proteomes" id="UP000813461">
    <property type="component" value="Unassembled WGS sequence"/>
</dbReference>
<keyword evidence="3" id="KW-1185">Reference proteome</keyword>
<sequence>MSILNPSKFAGVHARRITADCVLLCPAVLNVTSDNHYYIDFPAARLAFISSGSATVSFALLAVIMSMQSYSNAASFIHASAEVGSRSLPGPYQMSLLLRVLNAELIVLWDLSFKKIRSVFWYHEKEESPSDEKPRMLKMGIIVLIAGFIASILVQAADVYFHVAAESVQIVQLQESTLLNRQFSRGLAPWCLNKPKYGDDGEEKLWGCAITAQSSLDGRTSLAPTNQSTISDMKNDISDQHKTITFTDRSGMQYALVGPADHEPSLDWKAASFGVSSTCSAIPDGGCAVAESITNATDARQNPINLVPFQCTKAKAGLDITGTFTSFNTALHMMNFHKYSAESPPFFNTTLVRTSEPIARNFSETNDIFRNKWTVLVMRKIPSAVQGDFSLLPPTFATDDRIWKHGLLGAFFVLHCNVTVWDVTYKSVSSNITILDKVPSNGTVAGMASMPATRQIGTLTNVFQDESTGPLSRKSPDDFIRSFELGMSKAYSYAVASQMNSRPSLMMQSRTLKVVTRLPHAALWCLVAANFVYAVLGLVVAICALLKINPEVGQVQVRLGVSGLLAALFTEREQFERPVASEDELFGPGSNGAEKYTKIAVIKTTRGGSSYMLVK</sequence>
<accession>A0A8K0VZQ2</accession>
<proteinExistence type="predicted"/>
<evidence type="ECO:0000313" key="2">
    <source>
        <dbReference type="EMBL" id="KAH7088987.1"/>
    </source>
</evidence>